<evidence type="ECO:0000313" key="1">
    <source>
        <dbReference type="EMBL" id="CUO73124.1"/>
    </source>
</evidence>
<reference evidence="1 2" key="1">
    <citation type="submission" date="2015-09" db="EMBL/GenBank/DDBJ databases">
        <authorList>
            <consortium name="Pathogen Informatics"/>
        </authorList>
    </citation>
    <scope>NUCLEOTIDE SEQUENCE [LARGE SCALE GENOMIC DNA]</scope>
    <source>
        <strain evidence="1 2">2789STDY5608849</strain>
    </source>
</reference>
<accession>A0A174HE51</accession>
<proteinExistence type="predicted"/>
<sequence length="131" mass="14909">MNAKQKLHQIHLQEWTVRFAEQKASGLTVRQWCEQNHLSFHTYNYWKHLLKEEVVDQALPDIVPITLPVLSDSDTSLETSKTEVRSIRANRAIRSNDNSNVKVLVNGISIETSADVSAEFLSKLIRAVCHA</sequence>
<protein>
    <recommendedName>
        <fullName evidence="3">Transposase</fullName>
    </recommendedName>
</protein>
<evidence type="ECO:0000313" key="2">
    <source>
        <dbReference type="Proteomes" id="UP000095706"/>
    </source>
</evidence>
<organism evidence="1 2">
    <name type="scientific">Fusicatenibacter saccharivorans</name>
    <dbReference type="NCBI Taxonomy" id="1150298"/>
    <lineage>
        <taxon>Bacteria</taxon>
        <taxon>Bacillati</taxon>
        <taxon>Bacillota</taxon>
        <taxon>Clostridia</taxon>
        <taxon>Lachnospirales</taxon>
        <taxon>Lachnospiraceae</taxon>
        <taxon>Fusicatenibacter</taxon>
    </lineage>
</organism>
<dbReference type="RefSeq" id="WP_055228356.1">
    <property type="nucleotide sequence ID" value="NZ_CYYV01000013.1"/>
</dbReference>
<dbReference type="EMBL" id="CYYV01000013">
    <property type="protein sequence ID" value="CUO73124.1"/>
    <property type="molecule type" value="Genomic_DNA"/>
</dbReference>
<dbReference type="NCBIfam" id="NF047593">
    <property type="entry name" value="IS66_ISAeme5_TnpA"/>
    <property type="match status" value="1"/>
</dbReference>
<evidence type="ECO:0008006" key="3">
    <source>
        <dbReference type="Google" id="ProtNLM"/>
    </source>
</evidence>
<dbReference type="Proteomes" id="UP000095706">
    <property type="component" value="Unassembled WGS sequence"/>
</dbReference>
<gene>
    <name evidence="1" type="ORF">ERS852406_02691</name>
</gene>
<dbReference type="AlphaFoldDB" id="A0A174HE51"/>
<name>A0A174HE51_9FIRM</name>